<name>A0A2T5M561_9EURO</name>
<reference evidence="2 3" key="1">
    <citation type="journal article" date="2018" name="Proc. Natl. Acad. Sci. U.S.A.">
        <title>Linking secondary metabolites to gene clusters through genome sequencing of six diverse Aspergillus species.</title>
        <authorList>
            <person name="Kaerboelling I."/>
            <person name="Vesth T.C."/>
            <person name="Frisvad J.C."/>
            <person name="Nybo J.L."/>
            <person name="Theobald S."/>
            <person name="Kuo A."/>
            <person name="Bowyer P."/>
            <person name="Matsuda Y."/>
            <person name="Mondo S."/>
            <person name="Lyhne E.K."/>
            <person name="Kogle M.E."/>
            <person name="Clum A."/>
            <person name="Lipzen A."/>
            <person name="Salamov A."/>
            <person name="Ngan C.Y."/>
            <person name="Daum C."/>
            <person name="Chiniquy J."/>
            <person name="Barry K."/>
            <person name="LaButti K."/>
            <person name="Haridas S."/>
            <person name="Simmons B.A."/>
            <person name="Magnuson J.K."/>
            <person name="Mortensen U.H."/>
            <person name="Larsen T.O."/>
            <person name="Grigoriev I.V."/>
            <person name="Baker S.E."/>
            <person name="Andersen M.R."/>
        </authorList>
    </citation>
    <scope>NUCLEOTIDE SEQUENCE [LARGE SCALE GENOMIC DNA]</scope>
    <source>
        <strain evidence="2 3">IBT 24754</strain>
    </source>
</reference>
<dbReference type="PANTHER" id="PTHR35910">
    <property type="entry name" value="2EXR DOMAIN-CONTAINING PROTEIN"/>
    <property type="match status" value="1"/>
</dbReference>
<dbReference type="AlphaFoldDB" id="A0A2T5M561"/>
<dbReference type="EMBL" id="MSFN02000001">
    <property type="protein sequence ID" value="PTU23669.1"/>
    <property type="molecule type" value="Genomic_DNA"/>
</dbReference>
<protein>
    <recommendedName>
        <fullName evidence="1">2EXR domain-containing protein</fullName>
    </recommendedName>
</protein>
<gene>
    <name evidence="2" type="ORF">P175DRAFT_0468377</name>
</gene>
<evidence type="ECO:0000313" key="2">
    <source>
        <dbReference type="EMBL" id="PTU23669.1"/>
    </source>
</evidence>
<dbReference type="RefSeq" id="XP_040755061.1">
    <property type="nucleotide sequence ID" value="XM_040894958.1"/>
</dbReference>
<organism evidence="2 3">
    <name type="scientific">Aspergillus ochraceoroseus IBT 24754</name>
    <dbReference type="NCBI Taxonomy" id="1392256"/>
    <lineage>
        <taxon>Eukaryota</taxon>
        <taxon>Fungi</taxon>
        <taxon>Dikarya</taxon>
        <taxon>Ascomycota</taxon>
        <taxon>Pezizomycotina</taxon>
        <taxon>Eurotiomycetes</taxon>
        <taxon>Eurotiomycetidae</taxon>
        <taxon>Eurotiales</taxon>
        <taxon>Aspergillaceae</taxon>
        <taxon>Aspergillus</taxon>
        <taxon>Aspergillus subgen. Nidulantes</taxon>
    </lineage>
</organism>
<dbReference type="Proteomes" id="UP000244073">
    <property type="component" value="Unassembled WGS sequence"/>
</dbReference>
<dbReference type="Pfam" id="PF20150">
    <property type="entry name" value="2EXR"/>
    <property type="match status" value="1"/>
</dbReference>
<dbReference type="PANTHER" id="PTHR35910:SF6">
    <property type="entry name" value="2EXR DOMAIN-CONTAINING PROTEIN"/>
    <property type="match status" value="1"/>
</dbReference>
<comment type="caution">
    <text evidence="2">The sequence shown here is derived from an EMBL/GenBank/DDBJ whole genome shotgun (WGS) entry which is preliminary data.</text>
</comment>
<evidence type="ECO:0000259" key="1">
    <source>
        <dbReference type="Pfam" id="PF20150"/>
    </source>
</evidence>
<dbReference type="GeneID" id="63811840"/>
<dbReference type="OrthoDB" id="3540486at2759"/>
<feature type="domain" description="2EXR" evidence="1">
    <location>
        <begin position="6"/>
        <end position="75"/>
    </location>
</feature>
<evidence type="ECO:0000313" key="3">
    <source>
        <dbReference type="Proteomes" id="UP000244073"/>
    </source>
</evidence>
<proteinExistence type="predicted"/>
<dbReference type="InterPro" id="IPR045518">
    <property type="entry name" value="2EXR"/>
</dbReference>
<sequence>MPRDVFPLFARLPAELRRMIWMECLPARIFEYDAPEGWAVPISTVCDLGWTTCQNWKPPVLTRICHESRSIAYESGLFGTLGDEPVQLIDVADTKSIARFRDLWASISPMDPEPLSFFNEQEPFQDRLQQWCKEMETLWVLNCWYRAWRNRWEGVVRPEDIWLGPRVNDAGESLDMLSPRGLAAPGTPYYTCGMDTNRFAPNKSHPFVRKVLDKMPQFQPRVMFRHCALNCHKPSARLTRTIKGKRRFTR</sequence>
<dbReference type="VEuPathDB" id="FungiDB:P175DRAFT_0468377"/>
<accession>A0A2T5M561</accession>